<dbReference type="PANTHER" id="PTHR12935">
    <property type="entry name" value="GAMMA-GLUTAMYLCYCLOTRANSFERASE"/>
    <property type="match status" value="1"/>
</dbReference>
<dbReference type="AlphaFoldDB" id="A0A6J7HU34"/>
<sequence length="147" mass="16028">MTLYAAYATSLDPRHMAELAPHSPVAGTGWLIGWRLTFAGGDIDEPVATVVEDEIEQVFCAIYDMHPHDEESLDTWEGIALGAWSKIRVRVHTLDGEQLAWLYVADAYEGGQPTATQLARLAEAAEAGGAPDDYVTSLRLRPCRSNG</sequence>
<dbReference type="PANTHER" id="PTHR12935:SF0">
    <property type="entry name" value="GAMMA-GLUTAMYLCYCLOTRANSFERASE"/>
    <property type="match status" value="1"/>
</dbReference>
<reference evidence="2" key="1">
    <citation type="submission" date="2020-05" db="EMBL/GenBank/DDBJ databases">
        <authorList>
            <person name="Chiriac C."/>
            <person name="Salcher M."/>
            <person name="Ghai R."/>
            <person name="Kavagutti S V."/>
        </authorList>
    </citation>
    <scope>NUCLEOTIDE SEQUENCE</scope>
</reference>
<name>A0A6J7HU34_9ZZZZ</name>
<evidence type="ECO:0000313" key="2">
    <source>
        <dbReference type="EMBL" id="CAB4919935.1"/>
    </source>
</evidence>
<dbReference type="Gene3D" id="3.10.490.10">
    <property type="entry name" value="Gamma-glutamyl cyclotransferase-like"/>
    <property type="match status" value="1"/>
</dbReference>
<dbReference type="EMBL" id="CAFBMR010000060">
    <property type="protein sequence ID" value="CAB4919935.1"/>
    <property type="molecule type" value="Genomic_DNA"/>
</dbReference>
<evidence type="ECO:0000256" key="1">
    <source>
        <dbReference type="ARBA" id="ARBA00023239"/>
    </source>
</evidence>
<dbReference type="CDD" id="cd06661">
    <property type="entry name" value="GGCT_like"/>
    <property type="match status" value="1"/>
</dbReference>
<dbReference type="InterPro" id="IPR013024">
    <property type="entry name" value="GGCT-like"/>
</dbReference>
<dbReference type="InterPro" id="IPR017939">
    <property type="entry name" value="G-Glutamylcylcotransferase"/>
</dbReference>
<dbReference type="GO" id="GO:0003839">
    <property type="term" value="F:gamma-glutamylcyclotransferase activity"/>
    <property type="evidence" value="ECO:0007669"/>
    <property type="project" value="InterPro"/>
</dbReference>
<keyword evidence="1" id="KW-0456">Lyase</keyword>
<dbReference type="InterPro" id="IPR036568">
    <property type="entry name" value="GGCT-like_sf"/>
</dbReference>
<dbReference type="SUPFAM" id="SSF110857">
    <property type="entry name" value="Gamma-glutamyl cyclotransferase-like"/>
    <property type="match status" value="1"/>
</dbReference>
<proteinExistence type="predicted"/>
<protein>
    <submittedName>
        <fullName evidence="2">Unannotated protein</fullName>
    </submittedName>
</protein>
<dbReference type="Pfam" id="PF13772">
    <property type="entry name" value="AIG2_2"/>
    <property type="match status" value="1"/>
</dbReference>
<organism evidence="2">
    <name type="scientific">freshwater metagenome</name>
    <dbReference type="NCBI Taxonomy" id="449393"/>
    <lineage>
        <taxon>unclassified sequences</taxon>
        <taxon>metagenomes</taxon>
        <taxon>ecological metagenomes</taxon>
    </lineage>
</organism>
<accession>A0A6J7HU34</accession>
<gene>
    <name evidence="2" type="ORF">UFOPK3610_01351</name>
</gene>